<sequence length="99" mass="10725">VLESPPDSPAVPCGLLSTPPPTLLHNQFSRSLSSIITRGGRENDFNRQPQLIVWGPNINSTLPGKQGAMMTITSQAQFICYSVKTENSMDHRSLGPHGP</sequence>
<feature type="non-terminal residue" evidence="1">
    <location>
        <position position="99"/>
    </location>
</feature>
<protein>
    <submittedName>
        <fullName evidence="1">Uncharacterized protein</fullName>
    </submittedName>
</protein>
<evidence type="ECO:0000313" key="2">
    <source>
        <dbReference type="Proteomes" id="UP001057452"/>
    </source>
</evidence>
<organism evidence="1 2">
    <name type="scientific">Chaenocephalus aceratus</name>
    <name type="common">Blackfin icefish</name>
    <name type="synonym">Chaenichthys aceratus</name>
    <dbReference type="NCBI Taxonomy" id="36190"/>
    <lineage>
        <taxon>Eukaryota</taxon>
        <taxon>Metazoa</taxon>
        <taxon>Chordata</taxon>
        <taxon>Craniata</taxon>
        <taxon>Vertebrata</taxon>
        <taxon>Euteleostomi</taxon>
        <taxon>Actinopterygii</taxon>
        <taxon>Neopterygii</taxon>
        <taxon>Teleostei</taxon>
        <taxon>Neoteleostei</taxon>
        <taxon>Acanthomorphata</taxon>
        <taxon>Eupercaria</taxon>
        <taxon>Perciformes</taxon>
        <taxon>Notothenioidei</taxon>
        <taxon>Channichthyidae</taxon>
        <taxon>Chaenocephalus</taxon>
    </lineage>
</organism>
<name>A0ACB9VPW7_CHAAC</name>
<reference evidence="1" key="1">
    <citation type="submission" date="2022-05" db="EMBL/GenBank/DDBJ databases">
        <title>Chromosome-level genome of Chaenocephalus aceratus.</title>
        <authorList>
            <person name="Park H."/>
        </authorList>
    </citation>
    <scope>NUCLEOTIDE SEQUENCE</scope>
    <source>
        <strain evidence="1">KU_202001</strain>
    </source>
</reference>
<feature type="non-terminal residue" evidence="1">
    <location>
        <position position="1"/>
    </location>
</feature>
<accession>A0ACB9VPW7</accession>
<gene>
    <name evidence="1" type="ORF">KUCAC02_019711</name>
</gene>
<dbReference type="Proteomes" id="UP001057452">
    <property type="component" value="Chromosome 24"/>
</dbReference>
<dbReference type="EMBL" id="CM043808">
    <property type="protein sequence ID" value="KAI4801840.1"/>
    <property type="molecule type" value="Genomic_DNA"/>
</dbReference>
<proteinExistence type="predicted"/>
<keyword evidence="2" id="KW-1185">Reference proteome</keyword>
<comment type="caution">
    <text evidence="1">The sequence shown here is derived from an EMBL/GenBank/DDBJ whole genome shotgun (WGS) entry which is preliminary data.</text>
</comment>
<evidence type="ECO:0000313" key="1">
    <source>
        <dbReference type="EMBL" id="KAI4801840.1"/>
    </source>
</evidence>